<dbReference type="EMBL" id="LVZM01021306">
    <property type="protein sequence ID" value="OUC41546.1"/>
    <property type="molecule type" value="Genomic_DNA"/>
</dbReference>
<sequence length="69" mass="7587">RKLAVLSKQRNILQIPPPPSVPHNVTAYPLPPQRPLPPLPDDSYEEARSLQETGSTSNSVSTHSNFLNS</sequence>
<evidence type="ECO:0000313" key="3">
    <source>
        <dbReference type="Proteomes" id="UP000243006"/>
    </source>
</evidence>
<comment type="caution">
    <text evidence="2">The sequence shown here is derived from an EMBL/GenBank/DDBJ whole genome shotgun (WGS) entry which is preliminary data.</text>
</comment>
<feature type="compositionally biased region" description="Polar residues" evidence="1">
    <location>
        <begin position="50"/>
        <end position="69"/>
    </location>
</feature>
<dbReference type="AlphaFoldDB" id="A0A1Y3ECG4"/>
<evidence type="ECO:0000256" key="1">
    <source>
        <dbReference type="SAM" id="MobiDB-lite"/>
    </source>
</evidence>
<feature type="non-terminal residue" evidence="2">
    <location>
        <position position="1"/>
    </location>
</feature>
<feature type="region of interest" description="Disordered" evidence="1">
    <location>
        <begin position="1"/>
        <end position="69"/>
    </location>
</feature>
<organism evidence="2 3">
    <name type="scientific">Trichinella nativa</name>
    <dbReference type="NCBI Taxonomy" id="6335"/>
    <lineage>
        <taxon>Eukaryota</taxon>
        <taxon>Metazoa</taxon>
        <taxon>Ecdysozoa</taxon>
        <taxon>Nematoda</taxon>
        <taxon>Enoplea</taxon>
        <taxon>Dorylaimia</taxon>
        <taxon>Trichinellida</taxon>
        <taxon>Trichinellidae</taxon>
        <taxon>Trichinella</taxon>
    </lineage>
</organism>
<name>A0A1Y3ECG4_9BILA</name>
<evidence type="ECO:0000313" key="2">
    <source>
        <dbReference type="EMBL" id="OUC41546.1"/>
    </source>
</evidence>
<dbReference type="Proteomes" id="UP000243006">
    <property type="component" value="Unassembled WGS sequence"/>
</dbReference>
<accession>A0A1Y3ECG4</accession>
<feature type="compositionally biased region" description="Pro residues" evidence="1">
    <location>
        <begin position="29"/>
        <end position="40"/>
    </location>
</feature>
<proteinExistence type="predicted"/>
<reference evidence="2 3" key="1">
    <citation type="submission" date="2015-04" db="EMBL/GenBank/DDBJ databases">
        <title>Draft genome of the roundworm Trichinella nativa.</title>
        <authorList>
            <person name="Mitreva M."/>
        </authorList>
    </citation>
    <scope>NUCLEOTIDE SEQUENCE [LARGE SCALE GENOMIC DNA]</scope>
    <source>
        <strain evidence="2 3">ISS45</strain>
    </source>
</reference>
<gene>
    <name evidence="2" type="ORF">D917_00031</name>
</gene>
<protein>
    <submittedName>
        <fullName evidence="2">Uncharacterized protein</fullName>
    </submittedName>
</protein>